<keyword evidence="1" id="KW-0472">Membrane</keyword>
<dbReference type="EMBL" id="WNDQ01000006">
    <property type="protein sequence ID" value="KAF1023200.1"/>
    <property type="molecule type" value="Genomic_DNA"/>
</dbReference>
<dbReference type="AlphaFoldDB" id="A0A7V8FRC3"/>
<evidence type="ECO:0000256" key="1">
    <source>
        <dbReference type="SAM" id="Phobius"/>
    </source>
</evidence>
<proteinExistence type="predicted"/>
<protein>
    <submittedName>
        <fullName evidence="2">Uncharacterized protein</fullName>
    </submittedName>
</protein>
<organism evidence="2 3">
    <name type="scientific">Paracidovorax wautersii</name>
    <dbReference type="NCBI Taxonomy" id="1177982"/>
    <lineage>
        <taxon>Bacteria</taxon>
        <taxon>Pseudomonadati</taxon>
        <taxon>Pseudomonadota</taxon>
        <taxon>Betaproteobacteria</taxon>
        <taxon>Burkholderiales</taxon>
        <taxon>Comamonadaceae</taxon>
        <taxon>Paracidovorax</taxon>
    </lineage>
</organism>
<feature type="transmembrane region" description="Helical" evidence="1">
    <location>
        <begin position="39"/>
        <end position="59"/>
    </location>
</feature>
<evidence type="ECO:0000313" key="2">
    <source>
        <dbReference type="EMBL" id="KAF1023200.1"/>
    </source>
</evidence>
<evidence type="ECO:0000313" key="3">
    <source>
        <dbReference type="Proteomes" id="UP000461670"/>
    </source>
</evidence>
<gene>
    <name evidence="2" type="ORF">GAK30_00653</name>
</gene>
<reference evidence="3" key="1">
    <citation type="journal article" date="2020" name="MBio">
        <title>Horizontal gene transfer to a defensive symbiont with a reduced genome amongst a multipartite beetle microbiome.</title>
        <authorList>
            <person name="Waterworth S.C."/>
            <person name="Florez L.V."/>
            <person name="Rees E.R."/>
            <person name="Hertweck C."/>
            <person name="Kaltenpoth M."/>
            <person name="Kwan J.C."/>
        </authorList>
    </citation>
    <scope>NUCLEOTIDE SEQUENCE [LARGE SCALE GENOMIC DNA]</scope>
</reference>
<sequence length="62" mass="6651">MLLFRIVLFLLLAVAAALFAAYGATGKPRYKRLGLTVSKWTVIAALGFFAGLAIERLLANPA</sequence>
<keyword evidence="1" id="KW-1133">Transmembrane helix</keyword>
<dbReference type="Proteomes" id="UP000461670">
    <property type="component" value="Unassembled WGS sequence"/>
</dbReference>
<name>A0A7V8FRC3_9BURK</name>
<keyword evidence="1" id="KW-0812">Transmembrane</keyword>
<comment type="caution">
    <text evidence="2">The sequence shown here is derived from an EMBL/GenBank/DDBJ whole genome shotgun (WGS) entry which is preliminary data.</text>
</comment>
<accession>A0A7V8FRC3</accession>